<organism evidence="1 2">
    <name type="scientific">Prorocentrum cordatum</name>
    <dbReference type="NCBI Taxonomy" id="2364126"/>
    <lineage>
        <taxon>Eukaryota</taxon>
        <taxon>Sar</taxon>
        <taxon>Alveolata</taxon>
        <taxon>Dinophyceae</taxon>
        <taxon>Prorocentrales</taxon>
        <taxon>Prorocentraceae</taxon>
        <taxon>Prorocentrum</taxon>
    </lineage>
</organism>
<accession>A0ABN9XL07</accession>
<dbReference type="EMBL" id="CAUYUJ010020531">
    <property type="protein sequence ID" value="CAK0898988.1"/>
    <property type="molecule type" value="Genomic_DNA"/>
</dbReference>
<reference evidence="1" key="1">
    <citation type="submission" date="2023-10" db="EMBL/GenBank/DDBJ databases">
        <authorList>
            <person name="Chen Y."/>
            <person name="Shah S."/>
            <person name="Dougan E. K."/>
            <person name="Thang M."/>
            <person name="Chan C."/>
        </authorList>
    </citation>
    <scope>NUCLEOTIDE SEQUENCE [LARGE SCALE GENOMIC DNA]</scope>
</reference>
<evidence type="ECO:0000313" key="1">
    <source>
        <dbReference type="EMBL" id="CAK0898988.1"/>
    </source>
</evidence>
<gene>
    <name evidence="1" type="ORF">PCOR1329_LOCUS76622</name>
</gene>
<comment type="caution">
    <text evidence="1">The sequence shown here is derived from an EMBL/GenBank/DDBJ whole genome shotgun (WGS) entry which is preliminary data.</text>
</comment>
<evidence type="ECO:0000313" key="2">
    <source>
        <dbReference type="Proteomes" id="UP001189429"/>
    </source>
</evidence>
<dbReference type="Proteomes" id="UP001189429">
    <property type="component" value="Unassembled WGS sequence"/>
</dbReference>
<keyword evidence="2" id="KW-1185">Reference proteome</keyword>
<name>A0ABN9XL07_9DINO</name>
<protein>
    <submittedName>
        <fullName evidence="1">Uncharacterized protein</fullName>
    </submittedName>
</protein>
<feature type="non-terminal residue" evidence="1">
    <location>
        <position position="171"/>
    </location>
</feature>
<sequence>MEAEDATTRHSLISCSVGERGHWEWPREPVCPREWWHDPTSPPGAKREEGVGLAHAAFAASPAAAMEGSGIQEEDFVDYESAIKAIPEGATEVSLRGARLSEDVVKDLAAALTSVNDKVAWRFADAREIVDEDNAEVVQFAKVNDEDAENVRCGYVKTVLANVTSVKVWVR</sequence>
<proteinExistence type="predicted"/>